<dbReference type="SUPFAM" id="SSF55120">
    <property type="entry name" value="Pseudouridine synthase"/>
    <property type="match status" value="1"/>
</dbReference>
<dbReference type="InterPro" id="IPR020103">
    <property type="entry name" value="PsdUridine_synth_cat_dom_sf"/>
</dbReference>
<dbReference type="GO" id="GO:0031119">
    <property type="term" value="P:tRNA pseudouridine synthesis"/>
    <property type="evidence" value="ECO:0007669"/>
    <property type="project" value="UniProtKB-UniRule"/>
</dbReference>
<evidence type="ECO:0000256" key="1">
    <source>
        <dbReference type="ARBA" id="ARBA00007953"/>
    </source>
</evidence>
<dbReference type="NCBIfam" id="TIGR00094">
    <property type="entry name" value="tRNA_TruD_broad"/>
    <property type="match status" value="1"/>
</dbReference>
<protein>
    <recommendedName>
        <fullName evidence="4">tRNA pseudouridine synthase D</fullName>
        <ecNumber evidence="4">5.4.99.27</ecNumber>
    </recommendedName>
    <alternativeName>
        <fullName evidence="4">tRNA pseudouridine(13) synthase</fullName>
    </alternativeName>
    <alternativeName>
        <fullName evidence="4">tRNA pseudouridylate synthase D</fullName>
    </alternativeName>
    <alternativeName>
        <fullName evidence="4">tRNA-uridine isomerase D</fullName>
    </alternativeName>
</protein>
<gene>
    <name evidence="4 6" type="primary">truD</name>
    <name evidence="6" type="ORF">CULFYP111_00120</name>
</gene>
<dbReference type="GO" id="GO:0003723">
    <property type="term" value="F:RNA binding"/>
    <property type="evidence" value="ECO:0007669"/>
    <property type="project" value="InterPro"/>
</dbReference>
<reference evidence="6" key="1">
    <citation type="submission" date="2019-11" db="EMBL/GenBank/DDBJ databases">
        <authorList>
            <person name="Feng L."/>
        </authorList>
    </citation>
    <scope>NUCLEOTIDE SEQUENCE</scope>
    <source>
        <strain evidence="6">CUreolyticusLFYP111</strain>
    </source>
</reference>
<comment type="catalytic activity">
    <reaction evidence="4">
        <text>uridine(13) in tRNA = pseudouridine(13) in tRNA</text>
        <dbReference type="Rhea" id="RHEA:42540"/>
        <dbReference type="Rhea" id="RHEA-COMP:10105"/>
        <dbReference type="Rhea" id="RHEA-COMP:10106"/>
        <dbReference type="ChEBI" id="CHEBI:65314"/>
        <dbReference type="ChEBI" id="CHEBI:65315"/>
        <dbReference type="EC" id="5.4.99.27"/>
    </reaction>
</comment>
<dbReference type="PANTHER" id="PTHR47811">
    <property type="entry name" value="TRNA PSEUDOURIDINE SYNTHASE D"/>
    <property type="match status" value="1"/>
</dbReference>
<accession>A0A6N2QZV3</accession>
<dbReference type="NCBIfam" id="NF002154">
    <property type="entry name" value="PRK00984.1-3"/>
    <property type="match status" value="1"/>
</dbReference>
<dbReference type="InterPro" id="IPR050170">
    <property type="entry name" value="TruD_pseudoU_synthase"/>
</dbReference>
<dbReference type="PROSITE" id="PS50984">
    <property type="entry name" value="TRUD"/>
    <property type="match status" value="1"/>
</dbReference>
<evidence type="ECO:0000256" key="4">
    <source>
        <dbReference type="HAMAP-Rule" id="MF_01082"/>
    </source>
</evidence>
<dbReference type="Gene3D" id="3.30.2350.20">
    <property type="entry name" value="TruD, catalytic domain"/>
    <property type="match status" value="1"/>
</dbReference>
<dbReference type="EC" id="5.4.99.27" evidence="4"/>
<feature type="domain" description="TRUD" evidence="5">
    <location>
        <begin position="163"/>
        <end position="346"/>
    </location>
</feature>
<dbReference type="InterPro" id="IPR042214">
    <property type="entry name" value="TruD_catalytic"/>
</dbReference>
<name>A0A6N2QZV3_9BACT</name>
<keyword evidence="2 4" id="KW-0819">tRNA processing</keyword>
<sequence>MENIKNDQEIGIFKPLFTLDHSPINVHFSKNSDDFVVREIPLYEFSGEGEHLILNIAKKGLTTFDALHILSDYSGVKMRDFGYAGLKDKEGFTTQFISLPKKFEKNLANFTHESLKITDTFTHKNKLRIGHLSGNSFFIRLKKVSEVDALKLKNALLNLDKNGYANYFGFQRFGKFEDNAKEGEEILSGNLKMKNPKIKNLLISAYQSDLFNKWLSKRVEISKFIRDFNENEINKIYGFDEEIVKDLKLQPNFFKLFNGDVLGHYPYGKLFLCKDLTSEVERFLKRDITPFGLLPGNKAFDSEDLAKNIEDEIYHPSFKFIEKMNGSRRFAWCFLKNVSYKYTPELAQFSMSFELTKGSYATVVLREILHKEIFD</sequence>
<evidence type="ECO:0000256" key="3">
    <source>
        <dbReference type="ARBA" id="ARBA00023235"/>
    </source>
</evidence>
<evidence type="ECO:0000313" key="6">
    <source>
        <dbReference type="EMBL" id="VYS73987.1"/>
    </source>
</evidence>
<dbReference type="GO" id="GO:0160150">
    <property type="term" value="F:tRNA pseudouridine(13) synthase activity"/>
    <property type="evidence" value="ECO:0007669"/>
    <property type="project" value="UniProtKB-EC"/>
</dbReference>
<evidence type="ECO:0000256" key="2">
    <source>
        <dbReference type="ARBA" id="ARBA00022694"/>
    </source>
</evidence>
<keyword evidence="3 4" id="KW-0413">Isomerase</keyword>
<dbReference type="InterPro" id="IPR001656">
    <property type="entry name" value="PsdUridine_synth_TruD"/>
</dbReference>
<comment type="function">
    <text evidence="4">Responsible for synthesis of pseudouridine from uracil-13 in transfer RNAs.</text>
</comment>
<dbReference type="AlphaFoldDB" id="A0A6N2QZV3"/>
<dbReference type="EMBL" id="CACRSK010000001">
    <property type="protein sequence ID" value="VYS73987.1"/>
    <property type="molecule type" value="Genomic_DNA"/>
</dbReference>
<dbReference type="InterPro" id="IPR011760">
    <property type="entry name" value="PsdUridine_synth_TruD_insert"/>
</dbReference>
<comment type="similarity">
    <text evidence="1 4">Belongs to the pseudouridine synthase TruD family.</text>
</comment>
<dbReference type="HAMAP" id="MF_01082">
    <property type="entry name" value="TruD"/>
    <property type="match status" value="1"/>
</dbReference>
<dbReference type="GO" id="GO:0005829">
    <property type="term" value="C:cytosol"/>
    <property type="evidence" value="ECO:0007669"/>
    <property type="project" value="TreeGrafter"/>
</dbReference>
<dbReference type="Pfam" id="PF01142">
    <property type="entry name" value="TruD"/>
    <property type="match status" value="2"/>
</dbReference>
<proteinExistence type="inferred from homology"/>
<dbReference type="PANTHER" id="PTHR47811:SF1">
    <property type="entry name" value="TRNA PSEUDOURIDINE SYNTHASE D"/>
    <property type="match status" value="1"/>
</dbReference>
<organism evidence="6">
    <name type="scientific">Campylobacter ureolyticus</name>
    <dbReference type="NCBI Taxonomy" id="827"/>
    <lineage>
        <taxon>Bacteria</taxon>
        <taxon>Pseudomonadati</taxon>
        <taxon>Campylobacterota</taxon>
        <taxon>Epsilonproteobacteria</taxon>
        <taxon>Campylobacterales</taxon>
        <taxon>Campylobacteraceae</taxon>
        <taxon>Campylobacter</taxon>
    </lineage>
</organism>
<feature type="active site" description="Nucleophile" evidence="4">
    <location>
        <position position="88"/>
    </location>
</feature>
<evidence type="ECO:0000259" key="5">
    <source>
        <dbReference type="PROSITE" id="PS50984"/>
    </source>
</evidence>